<dbReference type="SMART" id="SM01038">
    <property type="entry name" value="Bgal_small_N"/>
    <property type="match status" value="1"/>
</dbReference>
<dbReference type="InterPro" id="IPR006101">
    <property type="entry name" value="Glyco_hydro_2"/>
</dbReference>
<dbReference type="Pfam" id="PF02837">
    <property type="entry name" value="Glyco_hydro_2_N"/>
    <property type="match status" value="1"/>
</dbReference>
<evidence type="ECO:0000259" key="7">
    <source>
        <dbReference type="SMART" id="SM01038"/>
    </source>
</evidence>
<keyword evidence="4" id="KW-0378">Hydrolase</keyword>
<evidence type="ECO:0000256" key="5">
    <source>
        <dbReference type="ARBA" id="ARBA00023295"/>
    </source>
</evidence>
<evidence type="ECO:0000256" key="6">
    <source>
        <dbReference type="ARBA" id="ARBA00032230"/>
    </source>
</evidence>
<accession>A0A430FQI6</accession>
<evidence type="ECO:0000313" key="9">
    <source>
        <dbReference type="Proteomes" id="UP000287609"/>
    </source>
</evidence>
<dbReference type="GO" id="GO:0004565">
    <property type="term" value="F:beta-galactosidase activity"/>
    <property type="evidence" value="ECO:0007669"/>
    <property type="project" value="UniProtKB-EC"/>
</dbReference>
<dbReference type="InterPro" id="IPR004199">
    <property type="entry name" value="B-gal_small/dom_5"/>
</dbReference>
<dbReference type="SUPFAM" id="SSF74650">
    <property type="entry name" value="Galactose mutarotase-like"/>
    <property type="match status" value="1"/>
</dbReference>
<comment type="similarity">
    <text evidence="2">Belongs to the glycosyl hydrolase 2 family.</text>
</comment>
<dbReference type="AlphaFoldDB" id="A0A430FQI6"/>
<dbReference type="Proteomes" id="UP000287609">
    <property type="component" value="Unassembled WGS sequence"/>
</dbReference>
<dbReference type="Gene3D" id="3.20.20.80">
    <property type="entry name" value="Glycosidases"/>
    <property type="match status" value="1"/>
</dbReference>
<name>A0A430FQI6_9BIFI</name>
<protein>
    <recommendedName>
        <fullName evidence="3">beta-galactosidase</fullName>
        <ecNumber evidence="3">3.2.1.23</ecNumber>
    </recommendedName>
    <alternativeName>
        <fullName evidence="6">Lactase</fullName>
    </alternativeName>
</protein>
<evidence type="ECO:0000256" key="1">
    <source>
        <dbReference type="ARBA" id="ARBA00001412"/>
    </source>
</evidence>
<proteinExistence type="inferred from homology"/>
<feature type="domain" description="Beta galactosidase small chain/" evidence="7">
    <location>
        <begin position="865"/>
        <end position="1184"/>
    </location>
</feature>
<dbReference type="SUPFAM" id="SSF51445">
    <property type="entry name" value="(Trans)glycosidases"/>
    <property type="match status" value="1"/>
</dbReference>
<dbReference type="Gene3D" id="2.70.98.10">
    <property type="match status" value="1"/>
</dbReference>
<dbReference type="EC" id="3.2.1.23" evidence="3"/>
<dbReference type="InterPro" id="IPR013783">
    <property type="entry name" value="Ig-like_fold"/>
</dbReference>
<reference evidence="8 9" key="1">
    <citation type="submission" date="2018-09" db="EMBL/GenBank/DDBJ databases">
        <title>Characterization of the phylogenetic diversity of five novel species belonging to the genus Bifidobacterium.</title>
        <authorList>
            <person name="Lugli G.A."/>
            <person name="Duranti S."/>
            <person name="Milani C."/>
        </authorList>
    </citation>
    <scope>NUCLEOTIDE SEQUENCE [LARGE SCALE GENOMIC DNA]</scope>
    <source>
        <strain evidence="8 9">2036B</strain>
    </source>
</reference>
<dbReference type="OrthoDB" id="9762066at2"/>
<dbReference type="InterPro" id="IPR014718">
    <property type="entry name" value="GH-type_carb-bd"/>
</dbReference>
<comment type="caution">
    <text evidence="8">The sequence shown here is derived from an EMBL/GenBank/DDBJ whole genome shotgun (WGS) entry which is preliminary data.</text>
</comment>
<evidence type="ECO:0000313" key="8">
    <source>
        <dbReference type="EMBL" id="RSX55103.1"/>
    </source>
</evidence>
<dbReference type="InterPro" id="IPR011013">
    <property type="entry name" value="Gal_mutarotase_sf_dom"/>
</dbReference>
<dbReference type="Gene3D" id="2.60.120.260">
    <property type="entry name" value="Galactose-binding domain-like"/>
    <property type="match status" value="1"/>
</dbReference>
<dbReference type="GO" id="GO:0005990">
    <property type="term" value="P:lactose catabolic process"/>
    <property type="evidence" value="ECO:0007669"/>
    <property type="project" value="TreeGrafter"/>
</dbReference>
<dbReference type="PANTHER" id="PTHR46323:SF2">
    <property type="entry name" value="BETA-GALACTOSIDASE"/>
    <property type="match status" value="1"/>
</dbReference>
<dbReference type="SUPFAM" id="SSF49785">
    <property type="entry name" value="Galactose-binding domain-like"/>
    <property type="match status" value="1"/>
</dbReference>
<comment type="catalytic activity">
    <reaction evidence="1">
        <text>Hydrolysis of terminal non-reducing beta-D-galactose residues in beta-D-galactosides.</text>
        <dbReference type="EC" id="3.2.1.23"/>
    </reaction>
</comment>
<dbReference type="GO" id="GO:0030246">
    <property type="term" value="F:carbohydrate binding"/>
    <property type="evidence" value="ECO:0007669"/>
    <property type="project" value="InterPro"/>
</dbReference>
<dbReference type="RefSeq" id="WP_125963776.1">
    <property type="nucleotide sequence ID" value="NZ_QXGM01000002.1"/>
</dbReference>
<keyword evidence="9" id="KW-1185">Reference proteome</keyword>
<evidence type="ECO:0000256" key="4">
    <source>
        <dbReference type="ARBA" id="ARBA00022801"/>
    </source>
</evidence>
<dbReference type="PANTHER" id="PTHR46323">
    <property type="entry name" value="BETA-GALACTOSIDASE"/>
    <property type="match status" value="1"/>
</dbReference>
<dbReference type="InterPro" id="IPR017853">
    <property type="entry name" value="GH"/>
</dbReference>
<keyword evidence="5" id="KW-0326">Glycosidase</keyword>
<organism evidence="8 9">
    <name type="scientific">Bifidobacterium dolichotidis</name>
    <dbReference type="NCBI Taxonomy" id="2306976"/>
    <lineage>
        <taxon>Bacteria</taxon>
        <taxon>Bacillati</taxon>
        <taxon>Actinomycetota</taxon>
        <taxon>Actinomycetes</taxon>
        <taxon>Bifidobacteriales</taxon>
        <taxon>Bifidobacteriaceae</taxon>
        <taxon>Bifidobacterium</taxon>
    </lineage>
</organism>
<dbReference type="InterPro" id="IPR036156">
    <property type="entry name" value="Beta-gal/glucu_dom_sf"/>
</dbReference>
<dbReference type="InterPro" id="IPR050347">
    <property type="entry name" value="Bact_Beta-galactosidase"/>
</dbReference>
<evidence type="ECO:0000256" key="3">
    <source>
        <dbReference type="ARBA" id="ARBA00012756"/>
    </source>
</evidence>
<dbReference type="Gene3D" id="2.60.40.10">
    <property type="entry name" value="Immunoglobulins"/>
    <property type="match status" value="2"/>
</dbReference>
<gene>
    <name evidence="8" type="ORF">D2E26_1157</name>
</gene>
<dbReference type="InterPro" id="IPR006104">
    <property type="entry name" value="Glyco_hydro_2_N"/>
</dbReference>
<dbReference type="Pfam" id="PF02929">
    <property type="entry name" value="Bgal_small_N"/>
    <property type="match status" value="1"/>
</dbReference>
<dbReference type="EMBL" id="QXGM01000002">
    <property type="protein sequence ID" value="RSX55103.1"/>
    <property type="molecule type" value="Genomic_DNA"/>
</dbReference>
<dbReference type="PRINTS" id="PR00132">
    <property type="entry name" value="GLHYDRLASE2"/>
</dbReference>
<dbReference type="InterPro" id="IPR006103">
    <property type="entry name" value="Glyco_hydro_2_cat"/>
</dbReference>
<dbReference type="Pfam" id="PF02836">
    <property type="entry name" value="Glyco_hydro_2_C"/>
    <property type="match status" value="1"/>
</dbReference>
<dbReference type="InterPro" id="IPR008979">
    <property type="entry name" value="Galactose-bd-like_sf"/>
</dbReference>
<dbReference type="GO" id="GO:0009341">
    <property type="term" value="C:beta-galactosidase complex"/>
    <property type="evidence" value="ECO:0007669"/>
    <property type="project" value="InterPro"/>
</dbReference>
<sequence length="1188" mass="132244">MFVPRFFENLQALHVGCEPNRSYYIPASHVMDTSVEKRELSDRFQLLSGEWDFRYYSSLLDLDEQVRTAQASFDPAFYDVGFSPSDKDAYTTIPVSSVWQEHGFDHNQYTNIRYPIPFDPPFVPQDNPCAVYIRHFEFEPDPAAPLTYLNFEGVDSCFFVWLNGDFVGYSQVSHSTSEFNVSDALQPGDNTLAVLVLKWCDGTYLEDQDKFRMSGIFRDVYLLNRPVSGIRDYFVHTSVTCGADAGSDSDSSVDSSAASTSSTADSARVRIDYDFRDGNVCPVTVVLRDASGTEVARAVSQPIAGVAADPAEQADDPTGLSGSFVSRATVALDVPHAHLWNAENPYCYTLEQTCAGESMTQPLGLRDISIDVPDGVHERVLINGKPIKIHGMNRHDSDPKTGYTISAQQMMTDLELMKQHNVNGIRTSHYPNAPQFYDLYERMGFYVVAEADYESHGAAALAQPLTGDPVKDMKLMEHAWNGPIANNPEFIASTVDRVRRSVERDKNHNCIIFWSMGNEGAYGCCMEAALQWTKQFDPSRLTHYESARYVEPGGHDAHNYSNLDVHSRMYPSVEEIDAYFAPEGPQANAAGDIDGANGENGWTTDGKLRPYLLCEYCHAMGNGPGDLEDYFKRIEQYDGVIGGYIWEWCDHAIDRGTTATGKRIYAYGGDSGDQLNDGNFCVDGMVSPDRTPHSGLDEFKNVFRPARVTAANWQQGTITLRNMLDFTELGDACTLMWELYEDGVMRSYHLFSEQAAEQLRIAPHGTAEIKLENFPSPDELEQMSGRVSVVVRYLTNQALTRGDLGVTYGDPDDVILDELFELGFDEMLVDEAMPNQWVEQQHAEIAAGDEQGDTISVAETSSHYVITGSQWRYLLNKRTGMFDQMSFAQRSLLTQPMQLQIWRAPTDNDRYIREQWQLAQYDHAYVRAYDVQLQAVGSSGIGQINIANDEPAEETTPDVSVTAVEVRVRMGLVAPAVQRIATIDTIWTIHADGAVALRMDVDRTEGFPFLPRFGLRLFVPRTMPNVTYCGLGPNESYIDKHHSCWHGLFEGTPETLVEHEIKPQENGNHHDCSWAMVAGDGCALLVLGGDGAAANVAGTNVSTANNAAQHVHAPHRTFDFQALPYTAEAMTAAAHDYELERCKEANVISIDYMQSGIGSNSCGPQLAEQYRLDASQFTFAVTLRPIAH</sequence>
<evidence type="ECO:0000256" key="2">
    <source>
        <dbReference type="ARBA" id="ARBA00007401"/>
    </source>
</evidence>
<dbReference type="SUPFAM" id="SSF49303">
    <property type="entry name" value="beta-Galactosidase/glucuronidase domain"/>
    <property type="match status" value="1"/>
</dbReference>